<dbReference type="GO" id="GO:1990112">
    <property type="term" value="C:RQC complex"/>
    <property type="evidence" value="ECO:0007669"/>
    <property type="project" value="TreeGrafter"/>
</dbReference>
<evidence type="ECO:0000313" key="1">
    <source>
        <dbReference type="EMBL" id="MSE21705.1"/>
    </source>
</evidence>
<dbReference type="GO" id="GO:0000049">
    <property type="term" value="F:tRNA binding"/>
    <property type="evidence" value="ECO:0007669"/>
    <property type="project" value="TreeGrafter"/>
</dbReference>
<dbReference type="GO" id="GO:0043023">
    <property type="term" value="F:ribosomal large subunit binding"/>
    <property type="evidence" value="ECO:0007669"/>
    <property type="project" value="TreeGrafter"/>
</dbReference>
<name>A0A844EGN1_9LACO</name>
<accession>A0A844EGN1</accession>
<reference evidence="1 2" key="1">
    <citation type="submission" date="2019-11" db="EMBL/GenBank/DDBJ databases">
        <title>Draft Genome Sequence of Plant Growth-Promoting Rhizosphere-Associated Bacteria.</title>
        <authorList>
            <person name="Vasilyev I.Y."/>
            <person name="Radchenko V."/>
            <person name="Ilnitskaya E.V."/>
        </authorList>
    </citation>
    <scope>NUCLEOTIDE SEQUENCE [LARGE SCALE GENOMIC DNA]</scope>
    <source>
        <strain evidence="1 2">VRA_07sq_f</strain>
    </source>
</reference>
<protein>
    <submittedName>
        <fullName evidence="1">Uncharacterized protein</fullName>
    </submittedName>
</protein>
<dbReference type="GO" id="GO:0072344">
    <property type="term" value="P:rescue of stalled ribosome"/>
    <property type="evidence" value="ECO:0007669"/>
    <property type="project" value="TreeGrafter"/>
</dbReference>
<dbReference type="Pfam" id="PF05833">
    <property type="entry name" value="NFACT_N"/>
    <property type="match status" value="1"/>
</dbReference>
<dbReference type="AlphaFoldDB" id="A0A844EGN1"/>
<dbReference type="InterPro" id="IPR051608">
    <property type="entry name" value="RQC_Subunit_NEMF"/>
</dbReference>
<organism evidence="1 2">
    <name type="scientific">Lentilactobacillus parabuchneri</name>
    <dbReference type="NCBI Taxonomy" id="152331"/>
    <lineage>
        <taxon>Bacteria</taxon>
        <taxon>Bacillati</taxon>
        <taxon>Bacillota</taxon>
        <taxon>Bacilli</taxon>
        <taxon>Lactobacillales</taxon>
        <taxon>Lactobacillaceae</taxon>
        <taxon>Lentilactobacillus</taxon>
    </lineage>
</organism>
<dbReference type="Proteomes" id="UP000491237">
    <property type="component" value="Unassembled WGS sequence"/>
</dbReference>
<proteinExistence type="predicted"/>
<comment type="caution">
    <text evidence="1">The sequence shown here is derived from an EMBL/GenBank/DDBJ whole genome shotgun (WGS) entry which is preliminary data.</text>
</comment>
<dbReference type="PANTHER" id="PTHR15239">
    <property type="entry name" value="NUCLEAR EXPORT MEDIATOR FACTOR NEMF"/>
    <property type="match status" value="1"/>
</dbReference>
<evidence type="ECO:0000313" key="2">
    <source>
        <dbReference type="Proteomes" id="UP000491237"/>
    </source>
</evidence>
<dbReference type="PANTHER" id="PTHR15239:SF6">
    <property type="entry name" value="RIBOSOME QUALITY CONTROL COMPLEX SUBUNIT NEMF"/>
    <property type="match status" value="1"/>
</dbReference>
<dbReference type="EMBL" id="WKKY01000560">
    <property type="protein sequence ID" value="MSE21705.1"/>
    <property type="molecule type" value="Genomic_DNA"/>
</dbReference>
<feature type="non-terminal residue" evidence="1">
    <location>
        <position position="123"/>
    </location>
</feature>
<sequence>MSFDGSFTHSMKNELTNLLQTGRISKINQPYPNELILTIRAHGKSHQLLLSANPTYARVQITKVPYVNPSVPTNFTMIMRKHLSGGILTDIKQQNNDRVMTFTFTARNELGDQTKLDLIIEIM</sequence>
<dbReference type="Gene3D" id="2.30.310.10">
    <property type="entry name" value="ibrinogen binding protein from staphylococcus aureus domain"/>
    <property type="match status" value="1"/>
</dbReference>
<gene>
    <name evidence="1" type="ORF">GKC44_10775</name>
</gene>